<name>A0A9E6XU34_9ACTN</name>
<sequence length="98" mass="10016">MDCGHHGPGYADDVAPGEFGFSNAICPRGWYVVGGGTQVIGPGIVLRSGSDGLKDSWTAEIYNATDALSDGTETARLAATAMCARGTGGLRIRSRGIG</sequence>
<dbReference type="Proteomes" id="UP001162834">
    <property type="component" value="Chromosome"/>
</dbReference>
<dbReference type="EMBL" id="CP087164">
    <property type="protein sequence ID" value="UGS34532.1"/>
    <property type="molecule type" value="Genomic_DNA"/>
</dbReference>
<protein>
    <submittedName>
        <fullName evidence="1">Uncharacterized protein</fullName>
    </submittedName>
</protein>
<accession>A0A9E6XU34</accession>
<proteinExistence type="predicted"/>
<organism evidence="1 2">
    <name type="scientific">Capillimicrobium parvum</name>
    <dbReference type="NCBI Taxonomy" id="2884022"/>
    <lineage>
        <taxon>Bacteria</taxon>
        <taxon>Bacillati</taxon>
        <taxon>Actinomycetota</taxon>
        <taxon>Thermoleophilia</taxon>
        <taxon>Solirubrobacterales</taxon>
        <taxon>Capillimicrobiaceae</taxon>
        <taxon>Capillimicrobium</taxon>
    </lineage>
</organism>
<gene>
    <name evidence="1" type="ORF">DSM104329_00910</name>
</gene>
<dbReference type="KEGG" id="sbae:DSM104329_00910"/>
<keyword evidence="2" id="KW-1185">Reference proteome</keyword>
<reference evidence="1" key="1">
    <citation type="journal article" date="2022" name="Int. J. Syst. Evol. Microbiol.">
        <title>Pseudomonas aegrilactucae sp. nov. and Pseudomonas morbosilactucae sp. nov., pathogens causing bacterial rot of lettuce in Japan.</title>
        <authorList>
            <person name="Sawada H."/>
            <person name="Fujikawa T."/>
            <person name="Satou M."/>
        </authorList>
    </citation>
    <scope>NUCLEOTIDE SEQUENCE</scope>
    <source>
        <strain evidence="1">0166_1</strain>
    </source>
</reference>
<evidence type="ECO:0000313" key="1">
    <source>
        <dbReference type="EMBL" id="UGS34532.1"/>
    </source>
</evidence>
<evidence type="ECO:0000313" key="2">
    <source>
        <dbReference type="Proteomes" id="UP001162834"/>
    </source>
</evidence>
<dbReference type="AlphaFoldDB" id="A0A9E6XU34"/>